<dbReference type="Proteomes" id="UP001200034">
    <property type="component" value="Unassembled WGS sequence"/>
</dbReference>
<feature type="non-terminal residue" evidence="2">
    <location>
        <position position="1"/>
    </location>
</feature>
<keyword evidence="3" id="KW-1185">Reference proteome</keyword>
<comment type="caution">
    <text evidence="2">The sequence shown here is derived from an EMBL/GenBank/DDBJ whole genome shotgun (WGS) entry which is preliminary data.</text>
</comment>
<sequence length="50" mass="5732">VFVVVVNKAETEDHKALSQQPATANSSRSHSRAAENNQFHVNWFIFYRLS</sequence>
<evidence type="ECO:0000313" key="3">
    <source>
        <dbReference type="Proteomes" id="UP001200034"/>
    </source>
</evidence>
<feature type="compositionally biased region" description="Polar residues" evidence="1">
    <location>
        <begin position="17"/>
        <end position="33"/>
    </location>
</feature>
<proteinExistence type="predicted"/>
<dbReference type="AlphaFoldDB" id="A0AAD4K4C1"/>
<dbReference type="EMBL" id="JAJJHW010001127">
    <property type="protein sequence ID" value="KAH8377203.1"/>
    <property type="molecule type" value="Genomic_DNA"/>
</dbReference>
<name>A0AAD4K4C1_9MUSC</name>
<accession>A0AAD4K4C1</accession>
<evidence type="ECO:0000256" key="1">
    <source>
        <dbReference type="SAM" id="MobiDB-lite"/>
    </source>
</evidence>
<evidence type="ECO:0000313" key="2">
    <source>
        <dbReference type="EMBL" id="KAH8377203.1"/>
    </source>
</evidence>
<protein>
    <submittedName>
        <fullName evidence="2">Uncharacterized protein</fullName>
    </submittedName>
</protein>
<feature type="region of interest" description="Disordered" evidence="1">
    <location>
        <begin position="14"/>
        <end position="33"/>
    </location>
</feature>
<organism evidence="2 3">
    <name type="scientific">Drosophila rubida</name>
    <dbReference type="NCBI Taxonomy" id="30044"/>
    <lineage>
        <taxon>Eukaryota</taxon>
        <taxon>Metazoa</taxon>
        <taxon>Ecdysozoa</taxon>
        <taxon>Arthropoda</taxon>
        <taxon>Hexapoda</taxon>
        <taxon>Insecta</taxon>
        <taxon>Pterygota</taxon>
        <taxon>Neoptera</taxon>
        <taxon>Endopterygota</taxon>
        <taxon>Diptera</taxon>
        <taxon>Brachycera</taxon>
        <taxon>Muscomorpha</taxon>
        <taxon>Ephydroidea</taxon>
        <taxon>Drosophilidae</taxon>
        <taxon>Drosophila</taxon>
    </lineage>
</organism>
<gene>
    <name evidence="2" type="ORF">KR093_004142</name>
</gene>
<reference evidence="2" key="1">
    <citation type="journal article" date="2021" name="Mol. Ecol. Resour.">
        <title>Phylogenomic analyses of the genus Drosophila reveals genomic signals of climate adaptation.</title>
        <authorList>
            <person name="Li F."/>
            <person name="Rane R.V."/>
            <person name="Luria V."/>
            <person name="Xiong Z."/>
            <person name="Chen J."/>
            <person name="Li Z."/>
            <person name="Catullo R.A."/>
            <person name="Griffin P.C."/>
            <person name="Schiffer M."/>
            <person name="Pearce S."/>
            <person name="Lee S.F."/>
            <person name="McElroy K."/>
            <person name="Stocker A."/>
            <person name="Shirriffs J."/>
            <person name="Cockerell F."/>
            <person name="Coppin C."/>
            <person name="Sgro C.M."/>
            <person name="Karger A."/>
            <person name="Cain J.W."/>
            <person name="Weber J.A."/>
            <person name="Santpere G."/>
            <person name="Kirschner M.W."/>
            <person name="Hoffmann A.A."/>
            <person name="Oakeshott J.G."/>
            <person name="Zhang G."/>
        </authorList>
    </citation>
    <scope>NUCLEOTIDE SEQUENCE</scope>
    <source>
        <strain evidence="2">BGI-SZ-2011g</strain>
    </source>
</reference>